<organism evidence="9 10">
    <name type="scientific">Chitinophaga filiformis</name>
    <name type="common">Myxococcus filiformis</name>
    <name type="synonym">Flexibacter filiformis</name>
    <dbReference type="NCBI Taxonomy" id="104663"/>
    <lineage>
        <taxon>Bacteria</taxon>
        <taxon>Pseudomonadati</taxon>
        <taxon>Bacteroidota</taxon>
        <taxon>Chitinophagia</taxon>
        <taxon>Chitinophagales</taxon>
        <taxon>Chitinophagaceae</taxon>
        <taxon>Chitinophaga</taxon>
    </lineage>
</organism>
<sequence>MNVTLAQLLNKHFAGNDVTLPSNLLQELDMLLNEAAVAGPETNKDGREAGTPEELYHILWETLNLIGTEASPLIGDDETSHSIVNAADMLNAGCRNIVAAEQQTLRETVHLKTIQSVAKAGSWDVPATGDLSAVQNYWSDELFHLLGIDPSMTKITYEQYIALVHPEDRGFMMEEVSRAYAETGRYDTEYRIIRDGDIENPRTVREIAEVVRDELTGEPVSLIGVTIDITEIKRAERAIVEANTELRTLFNTMNEVFFSVNVEQDKMLQISPACMRLYGYDPETFIKDPYLWFTLIVDEDKKKVHESNLRLSLGENCQVEYRIRHRNGQIKWLLTRMRPTLNVAGKLIRIDGISSDITERKEAELALANSELKLRTLLENSNDAIVIINEDLDYTFATESIGRIIGYATEEFVGTSMLNYIHEEDRGFIAHSLLSLNTKPEEPLPFEVRFRAKDGHWVWLEGVATNHIKEAVIRGYIVNFRDVTDEIAYRRELEDANDKLKRTNTELDRFVYSVSHDLRAPLASILGLIEFTASETDDEDIKQNLSMMKDSIGKLDIFILDILDYSRNARLEVKRTPINFSDLLTDIRNSLKFISTGNSNVEIRINIEEDGTFCTDRSRIIIILNNLVSNAVRYFDPAKPAPYVEVTVVARADGALIGVRDNGIGIHKDYHPYIFNMFYRVSEKSKGSGLGLYLVKETVEKLNGDIQFTSTPGVGTEFKIYLPNP</sequence>
<dbReference type="CDD" id="cd00075">
    <property type="entry name" value="HATPase"/>
    <property type="match status" value="1"/>
</dbReference>
<dbReference type="SMART" id="SM00387">
    <property type="entry name" value="HATPase_c"/>
    <property type="match status" value="1"/>
</dbReference>
<dbReference type="InterPro" id="IPR013655">
    <property type="entry name" value="PAS_fold_3"/>
</dbReference>
<dbReference type="PRINTS" id="PR00344">
    <property type="entry name" value="BCTRLSENSOR"/>
</dbReference>
<dbReference type="Gene3D" id="1.10.287.130">
    <property type="match status" value="1"/>
</dbReference>
<evidence type="ECO:0000256" key="2">
    <source>
        <dbReference type="ARBA" id="ARBA00012438"/>
    </source>
</evidence>
<dbReference type="InterPro" id="IPR036097">
    <property type="entry name" value="HisK_dim/P_sf"/>
</dbReference>
<dbReference type="PANTHER" id="PTHR43304">
    <property type="entry name" value="PHYTOCHROME-LIKE PROTEIN CPH1"/>
    <property type="match status" value="1"/>
</dbReference>
<evidence type="ECO:0000259" key="6">
    <source>
        <dbReference type="PROSITE" id="PS50109"/>
    </source>
</evidence>
<evidence type="ECO:0000256" key="1">
    <source>
        <dbReference type="ARBA" id="ARBA00000085"/>
    </source>
</evidence>
<dbReference type="Gene3D" id="3.30.450.20">
    <property type="entry name" value="PAS domain"/>
    <property type="match status" value="3"/>
</dbReference>
<evidence type="ECO:0000313" key="10">
    <source>
        <dbReference type="Proteomes" id="UP000199045"/>
    </source>
</evidence>
<dbReference type="Pfam" id="PF02518">
    <property type="entry name" value="HATPase_c"/>
    <property type="match status" value="1"/>
</dbReference>
<dbReference type="EC" id="2.7.13.3" evidence="2"/>
<gene>
    <name evidence="9" type="ORF">SAMN04488121_1021131</name>
</gene>
<dbReference type="CDD" id="cd00082">
    <property type="entry name" value="HisKA"/>
    <property type="match status" value="1"/>
</dbReference>
<evidence type="ECO:0000256" key="5">
    <source>
        <dbReference type="ARBA" id="ARBA00022777"/>
    </source>
</evidence>
<protein>
    <recommendedName>
        <fullName evidence="2">histidine kinase</fullName>
        <ecNumber evidence="2">2.7.13.3</ecNumber>
    </recommendedName>
</protein>
<dbReference type="CDD" id="cd00130">
    <property type="entry name" value="PAS"/>
    <property type="match status" value="2"/>
</dbReference>
<reference evidence="9 10" key="1">
    <citation type="submission" date="2016-10" db="EMBL/GenBank/DDBJ databases">
        <authorList>
            <person name="de Groot N.N."/>
        </authorList>
    </citation>
    <scope>NUCLEOTIDE SEQUENCE [LARGE SCALE GENOMIC DNA]</scope>
    <source>
        <strain evidence="9 10">DSM 527</strain>
    </source>
</reference>
<comment type="catalytic activity">
    <reaction evidence="1">
        <text>ATP + protein L-histidine = ADP + protein N-phospho-L-histidine.</text>
        <dbReference type="EC" id="2.7.13.3"/>
    </reaction>
</comment>
<feature type="domain" description="PAS" evidence="7">
    <location>
        <begin position="242"/>
        <end position="316"/>
    </location>
</feature>
<dbReference type="STRING" id="104663.SAMN04488121_1021131"/>
<dbReference type="OrthoDB" id="1522284at2"/>
<accession>A0A1G7PBB4</accession>
<keyword evidence="4" id="KW-0808">Transferase</keyword>
<feature type="domain" description="PAC" evidence="8">
    <location>
        <begin position="317"/>
        <end position="369"/>
    </location>
</feature>
<dbReference type="Pfam" id="PF00512">
    <property type="entry name" value="HisKA"/>
    <property type="match status" value="1"/>
</dbReference>
<keyword evidence="3" id="KW-0597">Phosphoprotein</keyword>
<dbReference type="EMBL" id="FNBN01000002">
    <property type="protein sequence ID" value="SDF83596.1"/>
    <property type="molecule type" value="Genomic_DNA"/>
</dbReference>
<dbReference type="PROSITE" id="PS50112">
    <property type="entry name" value="PAS"/>
    <property type="match status" value="2"/>
</dbReference>
<name>A0A1G7PBB4_CHIFI</name>
<proteinExistence type="predicted"/>
<dbReference type="AlphaFoldDB" id="A0A1G7PBB4"/>
<dbReference type="InterPro" id="IPR005467">
    <property type="entry name" value="His_kinase_dom"/>
</dbReference>
<dbReference type="SUPFAM" id="SSF55785">
    <property type="entry name" value="PYP-like sensor domain (PAS domain)"/>
    <property type="match status" value="3"/>
</dbReference>
<dbReference type="InterPro" id="IPR036890">
    <property type="entry name" value="HATPase_C_sf"/>
</dbReference>
<dbReference type="NCBIfam" id="TIGR00229">
    <property type="entry name" value="sensory_box"/>
    <property type="match status" value="2"/>
</dbReference>
<feature type="domain" description="Histidine kinase" evidence="6">
    <location>
        <begin position="513"/>
        <end position="725"/>
    </location>
</feature>
<dbReference type="SUPFAM" id="SSF47384">
    <property type="entry name" value="Homodimeric domain of signal transducing histidine kinase"/>
    <property type="match status" value="1"/>
</dbReference>
<dbReference type="GO" id="GO:0000155">
    <property type="term" value="F:phosphorelay sensor kinase activity"/>
    <property type="evidence" value="ECO:0007669"/>
    <property type="project" value="InterPro"/>
</dbReference>
<dbReference type="InterPro" id="IPR000014">
    <property type="entry name" value="PAS"/>
</dbReference>
<dbReference type="InterPro" id="IPR003594">
    <property type="entry name" value="HATPase_dom"/>
</dbReference>
<evidence type="ECO:0000259" key="8">
    <source>
        <dbReference type="PROSITE" id="PS50113"/>
    </source>
</evidence>
<dbReference type="InterPro" id="IPR000700">
    <property type="entry name" value="PAS-assoc_C"/>
</dbReference>
<dbReference type="InterPro" id="IPR035965">
    <property type="entry name" value="PAS-like_dom_sf"/>
</dbReference>
<feature type="domain" description="PAC" evidence="8">
    <location>
        <begin position="444"/>
        <end position="495"/>
    </location>
</feature>
<dbReference type="InterPro" id="IPR004358">
    <property type="entry name" value="Sig_transdc_His_kin-like_C"/>
</dbReference>
<dbReference type="SMART" id="SM00388">
    <property type="entry name" value="HisKA"/>
    <property type="match status" value="1"/>
</dbReference>
<dbReference type="SUPFAM" id="SSF55874">
    <property type="entry name" value="ATPase domain of HSP90 chaperone/DNA topoisomerase II/histidine kinase"/>
    <property type="match status" value="1"/>
</dbReference>
<dbReference type="PROSITE" id="PS50113">
    <property type="entry name" value="PAC"/>
    <property type="match status" value="3"/>
</dbReference>
<dbReference type="Gene3D" id="3.30.565.10">
    <property type="entry name" value="Histidine kinase-like ATPase, C-terminal domain"/>
    <property type="match status" value="1"/>
</dbReference>
<dbReference type="PANTHER" id="PTHR43304:SF1">
    <property type="entry name" value="PAC DOMAIN-CONTAINING PROTEIN"/>
    <property type="match status" value="1"/>
</dbReference>
<dbReference type="InterPro" id="IPR001610">
    <property type="entry name" value="PAC"/>
</dbReference>
<evidence type="ECO:0000313" key="9">
    <source>
        <dbReference type="EMBL" id="SDF83596.1"/>
    </source>
</evidence>
<dbReference type="RefSeq" id="WP_089832046.1">
    <property type="nucleotide sequence ID" value="NZ_FNBN01000002.1"/>
</dbReference>
<dbReference type="Gene3D" id="2.10.70.100">
    <property type="match status" value="1"/>
</dbReference>
<dbReference type="Pfam" id="PF08447">
    <property type="entry name" value="PAS_3"/>
    <property type="match status" value="3"/>
</dbReference>
<keyword evidence="5" id="KW-0418">Kinase</keyword>
<evidence type="ECO:0000259" key="7">
    <source>
        <dbReference type="PROSITE" id="PS50112"/>
    </source>
</evidence>
<evidence type="ECO:0000256" key="3">
    <source>
        <dbReference type="ARBA" id="ARBA00022553"/>
    </source>
</evidence>
<dbReference type="InterPro" id="IPR052162">
    <property type="entry name" value="Sensor_kinase/Photoreceptor"/>
</dbReference>
<dbReference type="InterPro" id="IPR003661">
    <property type="entry name" value="HisK_dim/P_dom"/>
</dbReference>
<dbReference type="SMART" id="SM00086">
    <property type="entry name" value="PAC"/>
    <property type="match status" value="3"/>
</dbReference>
<feature type="domain" description="PAC" evidence="8">
    <location>
        <begin position="186"/>
        <end position="241"/>
    </location>
</feature>
<dbReference type="Proteomes" id="UP000199045">
    <property type="component" value="Unassembled WGS sequence"/>
</dbReference>
<evidence type="ECO:0000256" key="4">
    <source>
        <dbReference type="ARBA" id="ARBA00022679"/>
    </source>
</evidence>
<feature type="domain" description="PAS" evidence="7">
    <location>
        <begin position="370"/>
        <end position="426"/>
    </location>
</feature>
<dbReference type="PROSITE" id="PS50109">
    <property type="entry name" value="HIS_KIN"/>
    <property type="match status" value="1"/>
</dbReference>
<dbReference type="SMART" id="SM00091">
    <property type="entry name" value="PAS"/>
    <property type="match status" value="2"/>
</dbReference>